<keyword evidence="9 13" id="KW-0418">Kinase</keyword>
<dbReference type="GO" id="GO:0009244">
    <property type="term" value="P:lipopolysaccharide core region biosynthetic process"/>
    <property type="evidence" value="ECO:0007669"/>
    <property type="project" value="TreeGrafter"/>
</dbReference>
<organism evidence="13 14">
    <name type="scientific">Geofilum rubicundum JCM 15548</name>
    <dbReference type="NCBI Taxonomy" id="1236989"/>
    <lineage>
        <taxon>Bacteria</taxon>
        <taxon>Pseudomonadati</taxon>
        <taxon>Bacteroidota</taxon>
        <taxon>Bacteroidia</taxon>
        <taxon>Marinilabiliales</taxon>
        <taxon>Marinilabiliaceae</taxon>
        <taxon>Geofilum</taxon>
    </lineage>
</organism>
<dbReference type="GO" id="GO:0009245">
    <property type="term" value="P:lipid A biosynthetic process"/>
    <property type="evidence" value="ECO:0007669"/>
    <property type="project" value="UniProtKB-KW"/>
</dbReference>
<sequence>MFRIRRLLLPLSWLYATIMALRNKLFDFGILSATSYQLPVISVGNLTVGGTGKTPVTEHLLQLLLPAKRCATLSRGYGRKTNGVIISGASDNFTTIGDEPMQMKLKFPHATIAVAEKRWMAWKPC</sequence>
<dbReference type="GO" id="GO:0005886">
    <property type="term" value="C:plasma membrane"/>
    <property type="evidence" value="ECO:0007669"/>
    <property type="project" value="TreeGrafter"/>
</dbReference>
<keyword evidence="5" id="KW-0444">Lipid biosynthesis</keyword>
<evidence type="ECO:0000313" key="14">
    <source>
        <dbReference type="Proteomes" id="UP000032900"/>
    </source>
</evidence>
<evidence type="ECO:0000313" key="13">
    <source>
        <dbReference type="EMBL" id="GAO30062.1"/>
    </source>
</evidence>
<comment type="caution">
    <text evidence="13">The sequence shown here is derived from an EMBL/GenBank/DDBJ whole genome shotgun (WGS) entry which is preliminary data.</text>
</comment>
<evidence type="ECO:0000256" key="3">
    <source>
        <dbReference type="ARBA" id="ARBA00012071"/>
    </source>
</evidence>
<dbReference type="GO" id="GO:0005524">
    <property type="term" value="F:ATP binding"/>
    <property type="evidence" value="ECO:0007669"/>
    <property type="project" value="UniProtKB-KW"/>
</dbReference>
<evidence type="ECO:0000256" key="10">
    <source>
        <dbReference type="ARBA" id="ARBA00022840"/>
    </source>
</evidence>
<dbReference type="OrthoDB" id="9766423at2"/>
<evidence type="ECO:0000256" key="6">
    <source>
        <dbReference type="ARBA" id="ARBA00022556"/>
    </source>
</evidence>
<reference evidence="13 14" key="1">
    <citation type="journal article" date="2015" name="Microbes Environ.">
        <title>Distribution and evolution of nitrogen fixation genes in the phylum bacteroidetes.</title>
        <authorList>
            <person name="Inoue J."/>
            <person name="Oshima K."/>
            <person name="Suda W."/>
            <person name="Sakamoto M."/>
            <person name="Iino T."/>
            <person name="Noda S."/>
            <person name="Hongoh Y."/>
            <person name="Hattori M."/>
            <person name="Ohkuma M."/>
        </authorList>
    </citation>
    <scope>NUCLEOTIDE SEQUENCE [LARGE SCALE GENOMIC DNA]</scope>
    <source>
        <strain evidence="13">JCM 15548</strain>
    </source>
</reference>
<dbReference type="SUPFAM" id="SSF52540">
    <property type="entry name" value="P-loop containing nucleoside triphosphate hydrolases"/>
    <property type="match status" value="1"/>
</dbReference>
<name>A0A0E9LWW9_9BACT</name>
<evidence type="ECO:0000256" key="8">
    <source>
        <dbReference type="ARBA" id="ARBA00022741"/>
    </source>
</evidence>
<gene>
    <name evidence="13" type="ORF">JCM15548_12308</name>
</gene>
<evidence type="ECO:0000256" key="7">
    <source>
        <dbReference type="ARBA" id="ARBA00022679"/>
    </source>
</evidence>
<evidence type="ECO:0000256" key="1">
    <source>
        <dbReference type="ARBA" id="ARBA00002274"/>
    </source>
</evidence>
<dbReference type="UniPathway" id="UPA00359">
    <property type="reaction ID" value="UER00482"/>
</dbReference>
<evidence type="ECO:0000256" key="5">
    <source>
        <dbReference type="ARBA" id="ARBA00022516"/>
    </source>
</evidence>
<accession>A0A0E9LWW9</accession>
<keyword evidence="6" id="KW-0441">Lipid A biosynthesis</keyword>
<protein>
    <recommendedName>
        <fullName evidence="4">Tetraacyldisaccharide 4'-kinase</fullName>
        <ecNumber evidence="3">2.7.1.130</ecNumber>
    </recommendedName>
    <alternativeName>
        <fullName evidence="12">Lipid A 4'-kinase</fullName>
    </alternativeName>
</protein>
<keyword evidence="10" id="KW-0067">ATP-binding</keyword>
<evidence type="ECO:0000256" key="4">
    <source>
        <dbReference type="ARBA" id="ARBA00016436"/>
    </source>
</evidence>
<evidence type="ECO:0000256" key="11">
    <source>
        <dbReference type="ARBA" id="ARBA00023098"/>
    </source>
</evidence>
<evidence type="ECO:0000256" key="9">
    <source>
        <dbReference type="ARBA" id="ARBA00022777"/>
    </source>
</evidence>
<dbReference type="Pfam" id="PF02606">
    <property type="entry name" value="LpxK"/>
    <property type="match status" value="1"/>
</dbReference>
<dbReference type="PANTHER" id="PTHR42724:SF1">
    <property type="entry name" value="TETRAACYLDISACCHARIDE 4'-KINASE, MITOCHONDRIAL-RELATED"/>
    <property type="match status" value="1"/>
</dbReference>
<comment type="pathway">
    <text evidence="2">Glycolipid biosynthesis; lipid IV(A) biosynthesis; lipid IV(A) from (3R)-3-hydroxytetradecanoyl-[acyl-carrier-protein] and UDP-N-acetyl-alpha-D-glucosamine: step 6/6.</text>
</comment>
<dbReference type="EMBL" id="BAZW01000017">
    <property type="protein sequence ID" value="GAO30062.1"/>
    <property type="molecule type" value="Genomic_DNA"/>
</dbReference>
<keyword evidence="14" id="KW-1185">Reference proteome</keyword>
<dbReference type="Proteomes" id="UP000032900">
    <property type="component" value="Unassembled WGS sequence"/>
</dbReference>
<comment type="function">
    <text evidence="1">Transfers the gamma-phosphate of ATP to the 4'-position of a tetraacyldisaccharide 1-phosphate intermediate (termed DS-1-P) to form tetraacyldisaccharide 1,4'-bis-phosphate (lipid IVA).</text>
</comment>
<dbReference type="InterPro" id="IPR027417">
    <property type="entry name" value="P-loop_NTPase"/>
</dbReference>
<dbReference type="EC" id="2.7.1.130" evidence="3"/>
<proteinExistence type="predicted"/>
<dbReference type="STRING" id="1236989.JCM15548_12308"/>
<evidence type="ECO:0000256" key="2">
    <source>
        <dbReference type="ARBA" id="ARBA00004870"/>
    </source>
</evidence>
<dbReference type="AlphaFoldDB" id="A0A0E9LWW9"/>
<dbReference type="InterPro" id="IPR003758">
    <property type="entry name" value="LpxK"/>
</dbReference>
<evidence type="ECO:0000256" key="12">
    <source>
        <dbReference type="ARBA" id="ARBA00029757"/>
    </source>
</evidence>
<dbReference type="GO" id="GO:0009029">
    <property type="term" value="F:lipid-A 4'-kinase activity"/>
    <property type="evidence" value="ECO:0007669"/>
    <property type="project" value="UniProtKB-EC"/>
</dbReference>
<keyword evidence="11" id="KW-0443">Lipid metabolism</keyword>
<dbReference type="PANTHER" id="PTHR42724">
    <property type="entry name" value="TETRAACYLDISACCHARIDE 4'-KINASE"/>
    <property type="match status" value="1"/>
</dbReference>
<keyword evidence="8" id="KW-0547">Nucleotide-binding</keyword>
<keyword evidence="7" id="KW-0808">Transferase</keyword>